<accession>A0A4R1QU57</accession>
<evidence type="ECO:0000256" key="3">
    <source>
        <dbReference type="ARBA" id="ARBA00007110"/>
    </source>
</evidence>
<evidence type="ECO:0000256" key="11">
    <source>
        <dbReference type="SAM" id="Phobius"/>
    </source>
</evidence>
<evidence type="ECO:0000313" key="13">
    <source>
        <dbReference type="Proteomes" id="UP000295718"/>
    </source>
</evidence>
<dbReference type="Gene3D" id="1.10.1610.10">
    <property type="match status" value="1"/>
</dbReference>
<evidence type="ECO:0000256" key="6">
    <source>
        <dbReference type="ARBA" id="ARBA00022573"/>
    </source>
</evidence>
<dbReference type="NCBIfam" id="NF000996">
    <property type="entry name" value="PRK00105.1"/>
    <property type="match status" value="1"/>
</dbReference>
<dbReference type="EC" id="2.4.2.21" evidence="4 10"/>
<feature type="transmembrane region" description="Helical" evidence="11">
    <location>
        <begin position="231"/>
        <end position="256"/>
    </location>
</feature>
<evidence type="ECO:0000256" key="9">
    <source>
        <dbReference type="ARBA" id="ARBA00047340"/>
    </source>
</evidence>
<evidence type="ECO:0000256" key="7">
    <source>
        <dbReference type="ARBA" id="ARBA00022676"/>
    </source>
</evidence>
<keyword evidence="7 12" id="KW-0328">Glycosyltransferase</keyword>
<keyword evidence="6" id="KW-0169">Cobalamin biosynthesis</keyword>
<keyword evidence="8 12" id="KW-0808">Transferase</keyword>
<comment type="pathway">
    <text evidence="2">Nucleoside biosynthesis; alpha-ribazole biosynthesis; alpha-ribazole from 5,6-dimethylbenzimidazole: step 1/2.</text>
</comment>
<reference evidence="12 13" key="1">
    <citation type="submission" date="2019-03" db="EMBL/GenBank/DDBJ databases">
        <title>Genomic Encyclopedia of Type Strains, Phase IV (KMG-IV): sequencing the most valuable type-strain genomes for metagenomic binning, comparative biology and taxonomic classification.</title>
        <authorList>
            <person name="Goeker M."/>
        </authorList>
    </citation>
    <scope>NUCLEOTIDE SEQUENCE [LARGE SCALE GENOMIC DNA]</scope>
    <source>
        <strain evidence="12 13">DSM 100556</strain>
    </source>
</reference>
<organism evidence="12 13">
    <name type="scientific">Kineothrix alysoides</name>
    <dbReference type="NCBI Taxonomy" id="1469948"/>
    <lineage>
        <taxon>Bacteria</taxon>
        <taxon>Bacillati</taxon>
        <taxon>Bacillota</taxon>
        <taxon>Clostridia</taxon>
        <taxon>Lachnospirales</taxon>
        <taxon>Lachnospiraceae</taxon>
        <taxon>Kineothrix</taxon>
    </lineage>
</organism>
<comment type="caution">
    <text evidence="12">The sequence shown here is derived from an EMBL/GenBank/DDBJ whole genome shotgun (WGS) entry which is preliminary data.</text>
</comment>
<comment type="function">
    <text evidence="1">Catalyzes the synthesis of alpha-ribazole-5'-phosphate from nicotinate mononucleotide (NAMN) and 5,6-dimethylbenzimidazole (DMB).</text>
</comment>
<evidence type="ECO:0000256" key="4">
    <source>
        <dbReference type="ARBA" id="ARBA00011991"/>
    </source>
</evidence>
<dbReference type="PANTHER" id="PTHR43463">
    <property type="entry name" value="NICOTINATE-NUCLEOTIDE--DIMETHYLBENZIMIDAZOLE PHOSPHORIBOSYLTRANSFERASE"/>
    <property type="match status" value="1"/>
</dbReference>
<keyword evidence="11" id="KW-0812">Transmembrane</keyword>
<dbReference type="UniPathway" id="UPA00061">
    <property type="reaction ID" value="UER00516"/>
</dbReference>
<evidence type="ECO:0000256" key="2">
    <source>
        <dbReference type="ARBA" id="ARBA00005049"/>
    </source>
</evidence>
<dbReference type="EMBL" id="SLUO01000008">
    <property type="protein sequence ID" value="TCL57499.1"/>
    <property type="molecule type" value="Genomic_DNA"/>
</dbReference>
<evidence type="ECO:0000256" key="5">
    <source>
        <dbReference type="ARBA" id="ARBA00015486"/>
    </source>
</evidence>
<evidence type="ECO:0000256" key="8">
    <source>
        <dbReference type="ARBA" id="ARBA00022679"/>
    </source>
</evidence>
<name>A0A4R1QU57_9FIRM</name>
<dbReference type="RefSeq" id="WP_031390695.1">
    <property type="nucleotide sequence ID" value="NZ_JPNB01000001.1"/>
</dbReference>
<gene>
    <name evidence="12" type="ORF">EDD76_10833</name>
</gene>
<sequence length="353" mass="37183">MTEKELKCLKVDGPDVEIERKIKEIWDGIAKPLDGLGQFETMIARIGAIAGDTRIDISSKAVIVLCADNGIVEEGISQTGQEVTARVAESMGRGESSVCRMAKAAGADVIAVDIGINSKISGAGIVDRKISCGTRNFLKEPAMTKEETLRAVVVGMELVKDCKRKGYALLATGEMGIGNTTTSAAVTAALLGCRAEDIAGRGAGLSNEGLSRKYEVINSALEKYRFQMTDVLSILAAVGGLDIAGLTGIFIGGGLYRVPIVMDGSISAAAALAAQRLVPGIKEFIIPSHVSREPAAGRIMEELGLHPVIDGKMALGEGTGAVMMFSLLDIALSVYANRTGFQDISVQQYVRFD</sequence>
<dbReference type="Proteomes" id="UP000295718">
    <property type="component" value="Unassembled WGS sequence"/>
</dbReference>
<dbReference type="STRING" id="1469948.GCA_000732725_02002"/>
<dbReference type="InterPro" id="IPR017846">
    <property type="entry name" value="Nict_dMeBzImd_PRibTrfase_bact"/>
</dbReference>
<dbReference type="GO" id="GO:0008939">
    <property type="term" value="F:nicotinate-nucleotide-dimethylbenzimidazole phosphoribosyltransferase activity"/>
    <property type="evidence" value="ECO:0007669"/>
    <property type="project" value="UniProtKB-UniRule"/>
</dbReference>
<dbReference type="InterPro" id="IPR036087">
    <property type="entry name" value="Nict_dMeBzImd_PRibTrfase_sf"/>
</dbReference>
<dbReference type="NCBIfam" id="TIGR03160">
    <property type="entry name" value="cobT_DBIPRT"/>
    <property type="match status" value="1"/>
</dbReference>
<keyword evidence="11" id="KW-1133">Transmembrane helix</keyword>
<dbReference type="Gene3D" id="3.40.50.10210">
    <property type="match status" value="1"/>
</dbReference>
<dbReference type="AlphaFoldDB" id="A0A4R1QU57"/>
<comment type="similarity">
    <text evidence="3">Belongs to the CobT family.</text>
</comment>
<comment type="catalytic activity">
    <reaction evidence="9">
        <text>5,6-dimethylbenzimidazole + nicotinate beta-D-ribonucleotide = alpha-ribazole 5'-phosphate + nicotinate + H(+)</text>
        <dbReference type="Rhea" id="RHEA:11196"/>
        <dbReference type="ChEBI" id="CHEBI:15378"/>
        <dbReference type="ChEBI" id="CHEBI:15890"/>
        <dbReference type="ChEBI" id="CHEBI:32544"/>
        <dbReference type="ChEBI" id="CHEBI:57502"/>
        <dbReference type="ChEBI" id="CHEBI:57918"/>
        <dbReference type="EC" id="2.4.2.21"/>
    </reaction>
</comment>
<dbReference type="Pfam" id="PF02277">
    <property type="entry name" value="DBI_PRT"/>
    <property type="match status" value="1"/>
</dbReference>
<dbReference type="GO" id="GO:0009236">
    <property type="term" value="P:cobalamin biosynthetic process"/>
    <property type="evidence" value="ECO:0007669"/>
    <property type="project" value="UniProtKB-UniRule"/>
</dbReference>
<evidence type="ECO:0000256" key="1">
    <source>
        <dbReference type="ARBA" id="ARBA00002197"/>
    </source>
</evidence>
<dbReference type="CDD" id="cd02439">
    <property type="entry name" value="DMB-PRT_CobT"/>
    <property type="match status" value="1"/>
</dbReference>
<dbReference type="PANTHER" id="PTHR43463:SF1">
    <property type="entry name" value="NICOTINATE-NUCLEOTIDE--DIMETHYLBENZIMIDAZOLE PHOSPHORIBOSYLTRANSFERASE"/>
    <property type="match status" value="1"/>
</dbReference>
<protein>
    <recommendedName>
        <fullName evidence="5 10">Nicotinate-nucleotide--dimethylbenzimidazole phosphoribosyltransferase</fullName>
        <ecNumber evidence="4 10">2.4.2.21</ecNumber>
    </recommendedName>
</protein>
<evidence type="ECO:0000313" key="12">
    <source>
        <dbReference type="EMBL" id="TCL57499.1"/>
    </source>
</evidence>
<dbReference type="SUPFAM" id="SSF52733">
    <property type="entry name" value="Nicotinate mononucleotide:5,6-dimethylbenzimidazole phosphoribosyltransferase (CobT)"/>
    <property type="match status" value="1"/>
</dbReference>
<evidence type="ECO:0000256" key="10">
    <source>
        <dbReference type="NCBIfam" id="TIGR03160"/>
    </source>
</evidence>
<keyword evidence="11" id="KW-0472">Membrane</keyword>
<proteinExistence type="inferred from homology"/>
<keyword evidence="13" id="KW-1185">Reference proteome</keyword>
<dbReference type="InterPro" id="IPR003200">
    <property type="entry name" value="Nict_dMeBzImd_PRibTrfase"/>
</dbReference>
<dbReference type="InterPro" id="IPR023195">
    <property type="entry name" value="Nict_dMeBzImd_PRibTrfase_N"/>
</dbReference>
<dbReference type="OrthoDB" id="9781491at2"/>